<feature type="domain" description="DAGKc" evidence="1">
    <location>
        <begin position="16"/>
        <end position="146"/>
    </location>
</feature>
<dbReference type="InterPro" id="IPR001206">
    <property type="entry name" value="Diacylglycerol_kinase_cat_dom"/>
</dbReference>
<protein>
    <recommendedName>
        <fullName evidence="1">DAGKc domain-containing protein</fullName>
    </recommendedName>
</protein>
<dbReference type="InterPro" id="IPR016064">
    <property type="entry name" value="NAD/diacylglycerol_kinase_sf"/>
</dbReference>
<sequence>MSDVPTDETPAGTAAARPMRAALLINPAAGSARLDHTGIGGLTTALGEAGYDLAIPPQPERPLDAQLDAALEAQPDVVFVIGGDGTIRAVAERLVGRDITLGILPGGTMNRLAARLGLPGDPLQAARSLAGAMAEPLAHGALNGRVFLYQSIVGRTSRLVRFREMQRGTGIAGWLPLIRAALRAVARPPRRALRLRVNGRRLRADVAVVTLPVPGDEPHFQVDAVKRGGVLRGLRQGWRWIRGRLAGDQGVTTFHRPYLAVQGVDRRLRVTLDGEQHLLTPPLRFRLRPGSLRVLRPARG</sequence>
<dbReference type="Gene3D" id="3.40.50.10330">
    <property type="entry name" value="Probable inorganic polyphosphate/atp-NAD kinase, domain 1"/>
    <property type="match status" value="1"/>
</dbReference>
<reference evidence="3" key="1">
    <citation type="journal article" date="2021" name="Syst. Appl. Microbiol.">
        <title>Roseomonas hellenica sp. nov., isolated from roots of wild-growing Alkanna tinctoria.</title>
        <authorList>
            <person name="Rat A."/>
            <person name="Naranjo H.D."/>
            <person name="Lebbe L."/>
            <person name="Cnockaert M."/>
            <person name="Krigas N."/>
            <person name="Grigoriadou K."/>
            <person name="Maloupa E."/>
            <person name="Willems A."/>
        </authorList>
    </citation>
    <scope>NUCLEOTIDE SEQUENCE [LARGE SCALE GENOMIC DNA]</scope>
    <source>
        <strain evidence="3">LMG 31159</strain>
    </source>
</reference>
<evidence type="ECO:0000259" key="1">
    <source>
        <dbReference type="PROSITE" id="PS50146"/>
    </source>
</evidence>
<evidence type="ECO:0000313" key="3">
    <source>
        <dbReference type="Proteomes" id="UP000698752"/>
    </source>
</evidence>
<proteinExistence type="predicted"/>
<dbReference type="PROSITE" id="PS50146">
    <property type="entry name" value="DAGK"/>
    <property type="match status" value="1"/>
</dbReference>
<accession>A0ABS5EPS9</accession>
<comment type="caution">
    <text evidence="2">The sequence shown here is derived from an EMBL/GenBank/DDBJ whole genome shotgun (WGS) entry which is preliminary data.</text>
</comment>
<organism evidence="2 3">
    <name type="scientific">Neoroseomonas terrae</name>
    <dbReference type="NCBI Taxonomy" id="424799"/>
    <lineage>
        <taxon>Bacteria</taxon>
        <taxon>Pseudomonadati</taxon>
        <taxon>Pseudomonadota</taxon>
        <taxon>Alphaproteobacteria</taxon>
        <taxon>Acetobacterales</taxon>
        <taxon>Acetobacteraceae</taxon>
        <taxon>Neoroseomonas</taxon>
    </lineage>
</organism>
<dbReference type="Pfam" id="PF00781">
    <property type="entry name" value="DAGK_cat"/>
    <property type="match status" value="1"/>
</dbReference>
<dbReference type="InterPro" id="IPR017438">
    <property type="entry name" value="ATP-NAD_kinase_N"/>
</dbReference>
<name>A0ABS5EPS9_9PROT</name>
<dbReference type="SUPFAM" id="SSF111331">
    <property type="entry name" value="NAD kinase/diacylglycerol kinase-like"/>
    <property type="match status" value="1"/>
</dbReference>
<dbReference type="RefSeq" id="WP_211871319.1">
    <property type="nucleotide sequence ID" value="NZ_JAAEDI010000031.1"/>
</dbReference>
<evidence type="ECO:0000313" key="2">
    <source>
        <dbReference type="EMBL" id="MBR0652602.1"/>
    </source>
</evidence>
<dbReference type="Proteomes" id="UP000698752">
    <property type="component" value="Unassembled WGS sequence"/>
</dbReference>
<keyword evidence="3" id="KW-1185">Reference proteome</keyword>
<dbReference type="SMART" id="SM00046">
    <property type="entry name" value="DAGKc"/>
    <property type="match status" value="1"/>
</dbReference>
<dbReference type="EMBL" id="JAAEDI010000031">
    <property type="protein sequence ID" value="MBR0652602.1"/>
    <property type="molecule type" value="Genomic_DNA"/>
</dbReference>
<gene>
    <name evidence="2" type="ORF">GXW78_23295</name>
</gene>